<proteinExistence type="predicted"/>
<reference evidence="2" key="1">
    <citation type="submission" date="2023-08" db="EMBL/GenBank/DDBJ databases">
        <title>Reference Genome Resource for the Citrus Pathogen Phytophthora citrophthora.</title>
        <authorList>
            <person name="Moller H."/>
            <person name="Coetzee B."/>
            <person name="Rose L.J."/>
            <person name="Van Niekerk J.M."/>
        </authorList>
    </citation>
    <scope>NUCLEOTIDE SEQUENCE</scope>
    <source>
        <strain evidence="2">STE-U-9442</strain>
    </source>
</reference>
<gene>
    <name evidence="2" type="ORF">P3T76_002169</name>
</gene>
<organism evidence="2 3">
    <name type="scientific">Phytophthora citrophthora</name>
    <dbReference type="NCBI Taxonomy" id="4793"/>
    <lineage>
        <taxon>Eukaryota</taxon>
        <taxon>Sar</taxon>
        <taxon>Stramenopiles</taxon>
        <taxon>Oomycota</taxon>
        <taxon>Peronosporomycetes</taxon>
        <taxon>Peronosporales</taxon>
        <taxon>Peronosporaceae</taxon>
        <taxon>Phytophthora</taxon>
    </lineage>
</organism>
<comment type="caution">
    <text evidence="2">The sequence shown here is derived from an EMBL/GenBank/DDBJ whole genome shotgun (WGS) entry which is preliminary data.</text>
</comment>
<protein>
    <submittedName>
        <fullName evidence="2">Uncharacterized protein</fullName>
    </submittedName>
</protein>
<evidence type="ECO:0000313" key="2">
    <source>
        <dbReference type="EMBL" id="KAK1946617.1"/>
    </source>
</evidence>
<name>A0AAD9GXL9_9STRA</name>
<evidence type="ECO:0000313" key="3">
    <source>
        <dbReference type="Proteomes" id="UP001259832"/>
    </source>
</evidence>
<dbReference type="Proteomes" id="UP001259832">
    <property type="component" value="Unassembled WGS sequence"/>
</dbReference>
<feature type="region of interest" description="Disordered" evidence="1">
    <location>
        <begin position="25"/>
        <end position="69"/>
    </location>
</feature>
<dbReference type="EMBL" id="JASMQC010000003">
    <property type="protein sequence ID" value="KAK1946617.1"/>
    <property type="molecule type" value="Genomic_DNA"/>
</dbReference>
<evidence type="ECO:0000256" key="1">
    <source>
        <dbReference type="SAM" id="MobiDB-lite"/>
    </source>
</evidence>
<keyword evidence="3" id="KW-1185">Reference proteome</keyword>
<sequence>MTLADAAVPVRALEAATGKRSLRYYDEDDDKYGQKNDKYDEDEDGEERSVMTAEQIAKGGPPRRTSGSR</sequence>
<dbReference type="AlphaFoldDB" id="A0AAD9GXL9"/>
<accession>A0AAD9GXL9</accession>